<proteinExistence type="predicted"/>
<feature type="compositionally biased region" description="Basic and acidic residues" evidence="1">
    <location>
        <begin position="23"/>
        <end position="38"/>
    </location>
</feature>
<protein>
    <submittedName>
        <fullName evidence="2">Uncharacterized protein</fullName>
    </submittedName>
</protein>
<reference evidence="2" key="1">
    <citation type="submission" date="2023-03" db="UniProtKB">
        <authorList>
            <consortium name="EnsemblPlants"/>
        </authorList>
    </citation>
    <scope>IDENTIFICATION</scope>
</reference>
<sequence length="260" mass="29325">MTSPSPSFFHFQKNHNSGGSENSLERDEHKMTRSRTEQKPCVSLDITRNNVKLPCNAPKFKSSPSLDSPSIAARSTSRLTVLCTVCFRPIDRPTRPEHPHVTTLCVAPSFAVQQLHQPTVRATPSFTVQHRRSPCNSAVNGPSLVDDRRIADLTSLLEKCVLLLKFNQANLQPDRLRCSLGFTKDQLVSTRPQIARVRERASSEAEAKVRAKASWRMTRIKFSTWVFTFPLCTFCLCSYDHTSYMMLRQCAKVEKLASAL</sequence>
<dbReference type="AlphaFoldDB" id="A0A9I9EKF4"/>
<name>A0A9I9EKF4_CUCME</name>
<accession>A0A9I9EKF4</accession>
<organism evidence="2">
    <name type="scientific">Cucumis melo</name>
    <name type="common">Muskmelon</name>
    <dbReference type="NCBI Taxonomy" id="3656"/>
    <lineage>
        <taxon>Eukaryota</taxon>
        <taxon>Viridiplantae</taxon>
        <taxon>Streptophyta</taxon>
        <taxon>Embryophyta</taxon>
        <taxon>Tracheophyta</taxon>
        <taxon>Spermatophyta</taxon>
        <taxon>Magnoliopsida</taxon>
        <taxon>eudicotyledons</taxon>
        <taxon>Gunneridae</taxon>
        <taxon>Pentapetalae</taxon>
        <taxon>rosids</taxon>
        <taxon>fabids</taxon>
        <taxon>Cucurbitales</taxon>
        <taxon>Cucurbitaceae</taxon>
        <taxon>Benincaseae</taxon>
        <taxon>Cucumis</taxon>
    </lineage>
</organism>
<dbReference type="EnsemblPlants" id="MELO3C035082.2.1">
    <property type="protein sequence ID" value="MELO3C035082.2.1"/>
    <property type="gene ID" value="MELO3C035082.2"/>
</dbReference>
<evidence type="ECO:0000256" key="1">
    <source>
        <dbReference type="SAM" id="MobiDB-lite"/>
    </source>
</evidence>
<dbReference type="Gramene" id="MELO3C035082.2.1">
    <property type="protein sequence ID" value="MELO3C035082.2.1"/>
    <property type="gene ID" value="MELO3C035082.2"/>
</dbReference>
<evidence type="ECO:0000313" key="2">
    <source>
        <dbReference type="EnsemblPlants" id="MELO3C035082.2.1"/>
    </source>
</evidence>
<feature type="region of interest" description="Disordered" evidence="1">
    <location>
        <begin position="1"/>
        <end position="39"/>
    </location>
</feature>